<dbReference type="PANTHER" id="PTHR43861:SF3">
    <property type="entry name" value="PUTATIVE (AFU_ORTHOLOGUE AFUA_2G14390)-RELATED"/>
    <property type="match status" value="1"/>
</dbReference>
<evidence type="ECO:0000313" key="5">
    <source>
        <dbReference type="Proteomes" id="UP001222325"/>
    </source>
</evidence>
<evidence type="ECO:0000313" key="4">
    <source>
        <dbReference type="EMBL" id="KAJ7084805.1"/>
    </source>
</evidence>
<sequence length="243" mass="26102">MSLHNLTGGHSHDQAGAHSHGHTHTGHSHGEGGGGAGAGWTAENVHLYDEQPVAAEMGDKVPREMRNAYPFDKDTTTVMDFACGTGLISRGLAPYCKSIVAVDINQAMVDHFSEKINNQGIPPEEMRVVCADLKGEESELDGQKFDVITCSAAYHHFASINDITRTLFFFLKPGGCLLVTDFMRSAEPVPEDVPNAGGFDEADIRAAFVGAGLDAVGFDRFTKARFHGQMVDLFLAKGTKPAL</sequence>
<evidence type="ECO:0000256" key="1">
    <source>
        <dbReference type="ARBA" id="ARBA00022679"/>
    </source>
</evidence>
<dbReference type="GO" id="GO:0032259">
    <property type="term" value="P:methylation"/>
    <property type="evidence" value="ECO:0007669"/>
    <property type="project" value="UniProtKB-KW"/>
</dbReference>
<dbReference type="GO" id="GO:0008168">
    <property type="term" value="F:methyltransferase activity"/>
    <property type="evidence" value="ECO:0007669"/>
    <property type="project" value="UniProtKB-KW"/>
</dbReference>
<dbReference type="AlphaFoldDB" id="A0AAD6XKF9"/>
<proteinExistence type="predicted"/>
<keyword evidence="1" id="KW-0808">Transferase</keyword>
<evidence type="ECO:0000259" key="3">
    <source>
        <dbReference type="Pfam" id="PF13649"/>
    </source>
</evidence>
<organism evidence="4 5">
    <name type="scientific">Mycena belliarum</name>
    <dbReference type="NCBI Taxonomy" id="1033014"/>
    <lineage>
        <taxon>Eukaryota</taxon>
        <taxon>Fungi</taxon>
        <taxon>Dikarya</taxon>
        <taxon>Basidiomycota</taxon>
        <taxon>Agaricomycotina</taxon>
        <taxon>Agaricomycetes</taxon>
        <taxon>Agaricomycetidae</taxon>
        <taxon>Agaricales</taxon>
        <taxon>Marasmiineae</taxon>
        <taxon>Mycenaceae</taxon>
        <taxon>Mycena</taxon>
    </lineage>
</organism>
<accession>A0AAD6XKF9</accession>
<protein>
    <submittedName>
        <fullName evidence="4">S-adenosyl-L-methionine-dependent methyltransferase</fullName>
    </submittedName>
</protein>
<dbReference type="PANTHER" id="PTHR43861">
    <property type="entry name" value="TRANS-ACONITATE 2-METHYLTRANSFERASE-RELATED"/>
    <property type="match status" value="1"/>
</dbReference>
<feature type="region of interest" description="Disordered" evidence="2">
    <location>
        <begin position="1"/>
        <end position="40"/>
    </location>
</feature>
<gene>
    <name evidence="4" type="ORF">B0H15DRAFT_847670</name>
</gene>
<dbReference type="EMBL" id="JARJCN010000036">
    <property type="protein sequence ID" value="KAJ7084805.1"/>
    <property type="molecule type" value="Genomic_DNA"/>
</dbReference>
<dbReference type="Proteomes" id="UP001222325">
    <property type="component" value="Unassembled WGS sequence"/>
</dbReference>
<dbReference type="Pfam" id="PF13649">
    <property type="entry name" value="Methyltransf_25"/>
    <property type="match status" value="1"/>
</dbReference>
<dbReference type="Gene3D" id="3.40.50.150">
    <property type="entry name" value="Vaccinia Virus protein VP39"/>
    <property type="match status" value="1"/>
</dbReference>
<feature type="domain" description="Methyltransferase" evidence="3">
    <location>
        <begin position="78"/>
        <end position="175"/>
    </location>
</feature>
<dbReference type="CDD" id="cd02440">
    <property type="entry name" value="AdoMet_MTases"/>
    <property type="match status" value="1"/>
</dbReference>
<dbReference type="InterPro" id="IPR029063">
    <property type="entry name" value="SAM-dependent_MTases_sf"/>
</dbReference>
<comment type="caution">
    <text evidence="4">The sequence shown here is derived from an EMBL/GenBank/DDBJ whole genome shotgun (WGS) entry which is preliminary data.</text>
</comment>
<keyword evidence="5" id="KW-1185">Reference proteome</keyword>
<reference evidence="4" key="1">
    <citation type="submission" date="2023-03" db="EMBL/GenBank/DDBJ databases">
        <title>Massive genome expansion in bonnet fungi (Mycena s.s.) driven by repeated elements and novel gene families across ecological guilds.</title>
        <authorList>
            <consortium name="Lawrence Berkeley National Laboratory"/>
            <person name="Harder C.B."/>
            <person name="Miyauchi S."/>
            <person name="Viragh M."/>
            <person name="Kuo A."/>
            <person name="Thoen E."/>
            <person name="Andreopoulos B."/>
            <person name="Lu D."/>
            <person name="Skrede I."/>
            <person name="Drula E."/>
            <person name="Henrissat B."/>
            <person name="Morin E."/>
            <person name="Kohler A."/>
            <person name="Barry K."/>
            <person name="LaButti K."/>
            <person name="Morin E."/>
            <person name="Salamov A."/>
            <person name="Lipzen A."/>
            <person name="Mereny Z."/>
            <person name="Hegedus B."/>
            <person name="Baldrian P."/>
            <person name="Stursova M."/>
            <person name="Weitz H."/>
            <person name="Taylor A."/>
            <person name="Grigoriev I.V."/>
            <person name="Nagy L.G."/>
            <person name="Martin F."/>
            <person name="Kauserud H."/>
        </authorList>
    </citation>
    <scope>NUCLEOTIDE SEQUENCE</scope>
    <source>
        <strain evidence="4">CBHHK173m</strain>
    </source>
</reference>
<name>A0AAD6XKF9_9AGAR</name>
<dbReference type="InterPro" id="IPR041698">
    <property type="entry name" value="Methyltransf_25"/>
</dbReference>
<keyword evidence="4" id="KW-0489">Methyltransferase</keyword>
<evidence type="ECO:0000256" key="2">
    <source>
        <dbReference type="SAM" id="MobiDB-lite"/>
    </source>
</evidence>
<dbReference type="SUPFAM" id="SSF53335">
    <property type="entry name" value="S-adenosyl-L-methionine-dependent methyltransferases"/>
    <property type="match status" value="1"/>
</dbReference>